<name>A0A0S3EYW9_9SPHN</name>
<dbReference type="PANTHER" id="PTHR36451">
    <property type="entry name" value="PAPS-DEPENDENT SULFOTRANSFERASE STF3"/>
    <property type="match status" value="1"/>
</dbReference>
<sequence length="386" mass="44385">MAIRLQLDAQDIFAAAKARSGLGDYADDALHERFDYLISLFNGFGSIREPDYPAAVEQMTETVVKRLQVARDWAETPAILEEEIVQPFFVLGSARAGSTFTQMLLAMDDGHRTPRYRDVQHPSPPRGLDAAADAAALAEQNAYVDFMVGKSPRMMSAHPYLDQRGEAEAEDEYVYSLDFDLAYPLWYLKVPSLPQSLPPRNPVQALRFYKNMLKQFQWKTPTRRWIGKGVIHHYIPEAVMEVFPDMVGFWIHRPPEEYVASLLELLSLQYGPFNGDLYNVRPTELVAQLKAGVQHILNNPATFDPRLHHIRFSDMVTDPVPVFEKIYDAHGIAFTDAYADRINVRMRDPNYRADRYGKFEYSLEKYGLEKDVLRREFAEYCDRFSI</sequence>
<evidence type="ECO:0008006" key="3">
    <source>
        <dbReference type="Google" id="ProtNLM"/>
    </source>
</evidence>
<evidence type="ECO:0000313" key="1">
    <source>
        <dbReference type="EMBL" id="ALR20591.1"/>
    </source>
</evidence>
<reference evidence="1 2" key="1">
    <citation type="submission" date="2015-11" db="EMBL/GenBank/DDBJ databases">
        <title>A Two-component Flavoprotein Monooxygenase System MeaXY Responsible for para-Hydroxylation of 2-Methyl-6-ethylaniline and 2,6-Diethylaniline in Sphingobium baderi DE-13.</title>
        <authorList>
            <person name="Cheng M."/>
            <person name="Meng Q."/>
            <person name="Yang Y."/>
            <person name="Chu C."/>
            <person name="Yan X."/>
            <person name="He J."/>
            <person name="Li S."/>
        </authorList>
    </citation>
    <scope>NUCLEOTIDE SEQUENCE [LARGE SCALE GENOMIC DNA]</scope>
    <source>
        <strain evidence="1 2">DE-13</strain>
    </source>
</reference>
<proteinExistence type="predicted"/>
<dbReference type="Proteomes" id="UP000056968">
    <property type="component" value="Chromosome"/>
</dbReference>
<dbReference type="AlphaFoldDB" id="A0A0S3EYW9"/>
<keyword evidence="2" id="KW-1185">Reference proteome</keyword>
<dbReference type="Gene3D" id="3.40.50.300">
    <property type="entry name" value="P-loop containing nucleotide triphosphate hydrolases"/>
    <property type="match status" value="1"/>
</dbReference>
<dbReference type="KEGG" id="sbd:ATN00_10010"/>
<dbReference type="Pfam" id="PF13469">
    <property type="entry name" value="Sulfotransfer_3"/>
    <property type="match status" value="1"/>
</dbReference>
<dbReference type="EMBL" id="CP013264">
    <property type="protein sequence ID" value="ALR20591.1"/>
    <property type="molecule type" value="Genomic_DNA"/>
</dbReference>
<evidence type="ECO:0000313" key="2">
    <source>
        <dbReference type="Proteomes" id="UP000056968"/>
    </source>
</evidence>
<accession>A0A0S3EYW9</accession>
<dbReference type="OrthoDB" id="7840040at2"/>
<protein>
    <recommendedName>
        <fullName evidence="3">Sulfotransferase</fullName>
    </recommendedName>
</protein>
<dbReference type="PANTHER" id="PTHR36451:SF1">
    <property type="entry name" value="OMEGA-HYDROXY-BETA-DIHYDROMENAQUINONE-9 SULFOTRANSFERASE STF3"/>
    <property type="match status" value="1"/>
</dbReference>
<dbReference type="InterPro" id="IPR052736">
    <property type="entry name" value="Stf3_sulfotransferase"/>
</dbReference>
<gene>
    <name evidence="1" type="ORF">ATN00_10010</name>
</gene>
<dbReference type="RefSeq" id="WP_062064345.1">
    <property type="nucleotide sequence ID" value="NZ_CP013264.1"/>
</dbReference>
<dbReference type="InterPro" id="IPR027417">
    <property type="entry name" value="P-loop_NTPase"/>
</dbReference>
<organism evidence="1 2">
    <name type="scientific">Sphingobium baderi</name>
    <dbReference type="NCBI Taxonomy" id="1332080"/>
    <lineage>
        <taxon>Bacteria</taxon>
        <taxon>Pseudomonadati</taxon>
        <taxon>Pseudomonadota</taxon>
        <taxon>Alphaproteobacteria</taxon>
        <taxon>Sphingomonadales</taxon>
        <taxon>Sphingomonadaceae</taxon>
        <taxon>Sphingobium</taxon>
    </lineage>
</organism>
<dbReference type="STRING" id="1332080.ATN00_10010"/>
<dbReference type="SUPFAM" id="SSF52540">
    <property type="entry name" value="P-loop containing nucleoside triphosphate hydrolases"/>
    <property type="match status" value="1"/>
</dbReference>